<dbReference type="GO" id="GO:0048812">
    <property type="term" value="P:neuron projection morphogenesis"/>
    <property type="evidence" value="ECO:0007669"/>
    <property type="project" value="TreeGrafter"/>
</dbReference>
<feature type="domain" description="Protein kinase" evidence="1">
    <location>
        <begin position="96"/>
        <end position="407"/>
    </location>
</feature>
<dbReference type="Pfam" id="PF00069">
    <property type="entry name" value="Pkinase"/>
    <property type="match status" value="1"/>
</dbReference>
<dbReference type="EMBL" id="UZAJ01000216">
    <property type="protein sequence ID" value="VDO26413.1"/>
    <property type="molecule type" value="Genomic_DNA"/>
</dbReference>
<dbReference type="GO" id="GO:0043408">
    <property type="term" value="P:regulation of MAPK cascade"/>
    <property type="evidence" value="ECO:0007669"/>
    <property type="project" value="TreeGrafter"/>
</dbReference>
<dbReference type="InterPro" id="IPR050285">
    <property type="entry name" value="STE20_Ser/Thr_kinase"/>
</dbReference>
<dbReference type="GO" id="GO:0004674">
    <property type="term" value="F:protein serine/threonine kinase activity"/>
    <property type="evidence" value="ECO:0007669"/>
    <property type="project" value="TreeGrafter"/>
</dbReference>
<keyword evidence="3" id="KW-1185">Reference proteome</keyword>
<dbReference type="GO" id="GO:0005524">
    <property type="term" value="F:ATP binding"/>
    <property type="evidence" value="ECO:0007669"/>
    <property type="project" value="InterPro"/>
</dbReference>
<sequence>MLNLKKAFPEKLKAHKMSWDDLLIGGLIIFWGGSDKVSCQEKYQTFFTRSEAPGSAKQMGRNEIRGKFAKAMKESFQYVISDIRDEWHTEITPEKYVTGDLLFEGRYSSVVTAKSYPTHNGCTYVEPRPCVIKTKHIGAILDDMLHDLHEAKEKFQRKISRLVRRIVMEIYILNRVRHSNIMHAHATVVNEHSLCIQLVLPRLYQLEQLIDKYRGDNEGKPMNIRIIAMIIRQLCRALSYLHDANIIHNDIQPENIYLTRGGTVKLSNFMNSRMLVSERMAEECRTPDGVPDYMCAEKQYNLKRVINITDYKNYSTSADIWSLGVLILHMVSYYPNERWHRLPQMFALQMNENRMPFRWMINDMMQLSVRMAQSGDRHLKQYLNDTVLNLDPFARPTAKQILESYLITKWCNKCLEQDKNHLVKRFIYELDWQNRTKLDVNGYNYNACEAKDVPADFYWDNTWRKLEQLSFAYRLYVYDHDNLRIGSEVERYFTHADNSLFQTLMLAVDTDHLEMFDVIPVDQNIRNLCFSLMRIAKYHRYDLAKCEAKEVLFDLPPSFQCDVRSAKVVVYFKD</sequence>
<evidence type="ECO:0000259" key="1">
    <source>
        <dbReference type="PROSITE" id="PS50011"/>
    </source>
</evidence>
<evidence type="ECO:0000313" key="4">
    <source>
        <dbReference type="WBParaSite" id="OFLC_0000061501-mRNA-1"/>
    </source>
</evidence>
<dbReference type="InterPro" id="IPR011009">
    <property type="entry name" value="Kinase-like_dom_sf"/>
</dbReference>
<reference evidence="2 3" key="2">
    <citation type="submission" date="2018-11" db="EMBL/GenBank/DDBJ databases">
        <authorList>
            <consortium name="Pathogen Informatics"/>
        </authorList>
    </citation>
    <scope>NUCLEOTIDE SEQUENCE [LARGE SCALE GENOMIC DNA]</scope>
</reference>
<evidence type="ECO:0000313" key="3">
    <source>
        <dbReference type="Proteomes" id="UP000267606"/>
    </source>
</evidence>
<dbReference type="Proteomes" id="UP000267606">
    <property type="component" value="Unassembled WGS sequence"/>
</dbReference>
<dbReference type="PANTHER" id="PTHR48015">
    <property type="entry name" value="SERINE/THREONINE-PROTEIN KINASE TAO"/>
    <property type="match status" value="1"/>
</dbReference>
<dbReference type="GO" id="GO:0000165">
    <property type="term" value="P:MAPK cascade"/>
    <property type="evidence" value="ECO:0007669"/>
    <property type="project" value="TreeGrafter"/>
</dbReference>
<dbReference type="CDD" id="cd00180">
    <property type="entry name" value="PKc"/>
    <property type="match status" value="1"/>
</dbReference>
<accession>A0A183GZF6</accession>
<name>A0A183GZF6_9BILA</name>
<dbReference type="GO" id="GO:0005737">
    <property type="term" value="C:cytoplasm"/>
    <property type="evidence" value="ECO:0007669"/>
    <property type="project" value="TreeGrafter"/>
</dbReference>
<dbReference type="STRING" id="387005.A0A183GZF6"/>
<dbReference type="WBParaSite" id="OFLC_0000061501-mRNA-1">
    <property type="protein sequence ID" value="OFLC_0000061501-mRNA-1"/>
    <property type="gene ID" value="OFLC_0000061501"/>
</dbReference>
<organism evidence="4">
    <name type="scientific">Onchocerca flexuosa</name>
    <dbReference type="NCBI Taxonomy" id="387005"/>
    <lineage>
        <taxon>Eukaryota</taxon>
        <taxon>Metazoa</taxon>
        <taxon>Ecdysozoa</taxon>
        <taxon>Nematoda</taxon>
        <taxon>Chromadorea</taxon>
        <taxon>Rhabditida</taxon>
        <taxon>Spirurina</taxon>
        <taxon>Spiruromorpha</taxon>
        <taxon>Filarioidea</taxon>
        <taxon>Onchocercidae</taxon>
        <taxon>Onchocerca</taxon>
    </lineage>
</organism>
<gene>
    <name evidence="2" type="ORF">OFLC_LOCUS616</name>
</gene>
<dbReference type="InterPro" id="IPR000719">
    <property type="entry name" value="Prot_kinase_dom"/>
</dbReference>
<dbReference type="PANTHER" id="PTHR48015:SF16">
    <property type="entry name" value="SERINE_THREONINE-PROTEIN KINASE SULU"/>
    <property type="match status" value="1"/>
</dbReference>
<reference evidence="4" key="1">
    <citation type="submission" date="2016-06" db="UniProtKB">
        <authorList>
            <consortium name="WormBaseParasite"/>
        </authorList>
    </citation>
    <scope>IDENTIFICATION</scope>
</reference>
<evidence type="ECO:0000313" key="2">
    <source>
        <dbReference type="EMBL" id="VDO26413.1"/>
    </source>
</evidence>
<protein>
    <submittedName>
        <fullName evidence="4">Protein kinase domain-containing protein</fullName>
    </submittedName>
</protein>
<dbReference type="PROSITE" id="PS50011">
    <property type="entry name" value="PROTEIN_KINASE_DOM"/>
    <property type="match status" value="1"/>
</dbReference>
<dbReference type="SUPFAM" id="SSF56112">
    <property type="entry name" value="Protein kinase-like (PK-like)"/>
    <property type="match status" value="1"/>
</dbReference>
<dbReference type="Gene3D" id="1.10.510.10">
    <property type="entry name" value="Transferase(Phosphotransferase) domain 1"/>
    <property type="match status" value="1"/>
</dbReference>
<dbReference type="AlphaFoldDB" id="A0A183GZF6"/>
<proteinExistence type="predicted"/>